<dbReference type="EMBL" id="BIFQ01000001">
    <property type="protein sequence ID" value="GCE05498.1"/>
    <property type="molecule type" value="Genomic_DNA"/>
</dbReference>
<dbReference type="RefSeq" id="WP_126596535.1">
    <property type="nucleotide sequence ID" value="NZ_BIFQ01000001.1"/>
</dbReference>
<dbReference type="Gene3D" id="1.50.10.10">
    <property type="match status" value="1"/>
</dbReference>
<evidence type="ECO:0000313" key="2">
    <source>
        <dbReference type="EMBL" id="GCE05498.1"/>
    </source>
</evidence>
<reference evidence="3" key="1">
    <citation type="submission" date="2018-12" db="EMBL/GenBank/DDBJ databases">
        <title>Tengunoibacter tsumagoiensis gen. nov., sp. nov., Dictyobacter kobayashii sp. nov., D. alpinus sp. nov., and D. joshuensis sp. nov. and description of Dictyobacteraceae fam. nov. within the order Ktedonobacterales isolated from Tengu-no-mugimeshi.</title>
        <authorList>
            <person name="Wang C.M."/>
            <person name="Zheng Y."/>
            <person name="Sakai Y."/>
            <person name="Toyoda A."/>
            <person name="Minakuchi Y."/>
            <person name="Abe K."/>
            <person name="Yokota A."/>
            <person name="Yabe S."/>
        </authorList>
    </citation>
    <scope>NUCLEOTIDE SEQUENCE [LARGE SCALE GENOMIC DNA]</scope>
    <source>
        <strain evidence="3">S-27</strain>
    </source>
</reference>
<name>A0A401ZFN6_9CHLR</name>
<dbReference type="InterPro" id="IPR024705">
    <property type="entry name" value="Ssp411"/>
</dbReference>
<evidence type="ECO:0000259" key="1">
    <source>
        <dbReference type="Pfam" id="PF03190"/>
    </source>
</evidence>
<dbReference type="InterPro" id="IPR004879">
    <property type="entry name" value="Ssp411-like_TRX"/>
</dbReference>
<dbReference type="InterPro" id="IPR036249">
    <property type="entry name" value="Thioredoxin-like_sf"/>
</dbReference>
<proteinExistence type="predicted"/>
<dbReference type="InterPro" id="IPR008928">
    <property type="entry name" value="6-hairpin_glycosidase_sf"/>
</dbReference>
<dbReference type="AlphaFoldDB" id="A0A401ZFN6"/>
<organism evidence="2 3">
    <name type="scientific">Dictyobacter aurantiacus</name>
    <dbReference type="NCBI Taxonomy" id="1936993"/>
    <lineage>
        <taxon>Bacteria</taxon>
        <taxon>Bacillati</taxon>
        <taxon>Chloroflexota</taxon>
        <taxon>Ktedonobacteria</taxon>
        <taxon>Ktedonobacterales</taxon>
        <taxon>Dictyobacteraceae</taxon>
        <taxon>Dictyobacter</taxon>
    </lineage>
</organism>
<dbReference type="GO" id="GO:0005975">
    <property type="term" value="P:carbohydrate metabolic process"/>
    <property type="evidence" value="ECO:0007669"/>
    <property type="project" value="InterPro"/>
</dbReference>
<dbReference type="PANTHER" id="PTHR42899">
    <property type="entry name" value="SPERMATOGENESIS-ASSOCIATED PROTEIN 20"/>
    <property type="match status" value="1"/>
</dbReference>
<comment type="caution">
    <text evidence="2">The sequence shown here is derived from an EMBL/GenBank/DDBJ whole genome shotgun (WGS) entry which is preliminary data.</text>
</comment>
<dbReference type="Gene3D" id="3.40.30.10">
    <property type="entry name" value="Glutaredoxin"/>
    <property type="match status" value="1"/>
</dbReference>
<keyword evidence="3" id="KW-1185">Reference proteome</keyword>
<protein>
    <submittedName>
        <fullName evidence="2">Thioredoxin domain-containing protein</fullName>
    </submittedName>
</protein>
<dbReference type="InterPro" id="IPR012341">
    <property type="entry name" value="6hp_glycosidase-like_sf"/>
</dbReference>
<dbReference type="PIRSF" id="PIRSF006402">
    <property type="entry name" value="UCP006402_thioredoxin"/>
    <property type="match status" value="1"/>
</dbReference>
<feature type="domain" description="Spermatogenesis-associated protein 20-like TRX" evidence="1">
    <location>
        <begin position="11"/>
        <end position="176"/>
    </location>
</feature>
<dbReference type="Proteomes" id="UP000287224">
    <property type="component" value="Unassembled WGS sequence"/>
</dbReference>
<dbReference type="SUPFAM" id="SSF48208">
    <property type="entry name" value="Six-hairpin glycosidases"/>
    <property type="match status" value="1"/>
</dbReference>
<dbReference type="CDD" id="cd02955">
    <property type="entry name" value="SSP411"/>
    <property type="match status" value="1"/>
</dbReference>
<sequence length="707" mass="79558">MSESQSSYKHTNRLINETSPYLLQHAHNPVDWYPWGEDALTKARQEDKPILLSVGYSACHWCHVMERESFENEQIAALMNMHFVSVKVDREERPDIDAIYMQAVQAMTGQGGWPMTMFLMPDGRPFYGGTYFPPQDRRYGQQVMPGFPRVLMSIADAFAHQRAELEEQATQVAEHLNRRGSALMQREMGTGAPMLDNLLRAEQQLIEDFDARYGGFGGAPKFPNTMALEFLLRMHLHRQAGQVGAAQSPNQLEALTVVESSLQHMASGGIYDQLGGGFHRYSVDAKWLVPHFEKMLYDNALLSQLYLHAYLVTGNELYRRVVEETLDYVVREMTSPEGGFYSTQDADSEGEEGKFFLWSQEEIERALPPEDAALFMAYYGVSRHGNFEGKNILNRVQEEQTAAQQAGIDVATLRSSLARSRDTLFGLREQRVKPARDEKVLTSWNGLMLRSFAEAARHLKRSDYLQVAEKNASFLLDTLRQHGRLLRTFKDGRARLQGYLEDYAFLADGLLALYEASFETRWFREARALMDQAIQLFADEQGGFFDTGTDHEALISRPRDIMDNATPAGNSVATDVLLRLAAFTGEDGYRQRADRYLGTLADIMVQHPQAFGQVLCALDFALSPVKELVVIGESQSTETQALLDCINARYLPQSVLACTVPEDQQASAAIPLLADRPLKEQHAAAYVCQNFACQAPVTTPEELVALL</sequence>
<dbReference type="PANTHER" id="PTHR42899:SF1">
    <property type="entry name" value="SPERMATOGENESIS-ASSOCIATED PROTEIN 20"/>
    <property type="match status" value="1"/>
</dbReference>
<evidence type="ECO:0000313" key="3">
    <source>
        <dbReference type="Proteomes" id="UP000287224"/>
    </source>
</evidence>
<dbReference type="Pfam" id="PF03190">
    <property type="entry name" value="Thioredox_DsbH"/>
    <property type="match status" value="1"/>
</dbReference>
<gene>
    <name evidence="2" type="ORF">KDAU_28270</name>
</gene>
<dbReference type="SUPFAM" id="SSF52833">
    <property type="entry name" value="Thioredoxin-like"/>
    <property type="match status" value="1"/>
</dbReference>
<dbReference type="OrthoDB" id="9762614at2"/>
<accession>A0A401ZFN6</accession>